<evidence type="ECO:0000313" key="2">
    <source>
        <dbReference type="Proteomes" id="UP000013827"/>
    </source>
</evidence>
<dbReference type="PaxDb" id="2903-EOD14735"/>
<name>A0A0D3IU00_EMIH1</name>
<dbReference type="RefSeq" id="XP_005767164.1">
    <property type="nucleotide sequence ID" value="XM_005767107.1"/>
</dbReference>
<keyword evidence="2" id="KW-1185">Reference proteome</keyword>
<protein>
    <submittedName>
        <fullName evidence="1">Uncharacterized protein</fullName>
    </submittedName>
</protein>
<evidence type="ECO:0000313" key="1">
    <source>
        <dbReference type="EnsemblProtists" id="EOD14735"/>
    </source>
</evidence>
<organism evidence="1 2">
    <name type="scientific">Emiliania huxleyi (strain CCMP1516)</name>
    <dbReference type="NCBI Taxonomy" id="280463"/>
    <lineage>
        <taxon>Eukaryota</taxon>
        <taxon>Haptista</taxon>
        <taxon>Haptophyta</taxon>
        <taxon>Prymnesiophyceae</taxon>
        <taxon>Isochrysidales</taxon>
        <taxon>Noelaerhabdaceae</taxon>
        <taxon>Emiliania</taxon>
    </lineage>
</organism>
<dbReference type="GeneID" id="17260939"/>
<proteinExistence type="predicted"/>
<reference evidence="1" key="2">
    <citation type="submission" date="2024-10" db="UniProtKB">
        <authorList>
            <consortium name="EnsemblProtists"/>
        </authorList>
    </citation>
    <scope>IDENTIFICATION</scope>
</reference>
<reference evidence="2" key="1">
    <citation type="journal article" date="2013" name="Nature">
        <title>Pan genome of the phytoplankton Emiliania underpins its global distribution.</title>
        <authorList>
            <person name="Read B.A."/>
            <person name="Kegel J."/>
            <person name="Klute M.J."/>
            <person name="Kuo A."/>
            <person name="Lefebvre S.C."/>
            <person name="Maumus F."/>
            <person name="Mayer C."/>
            <person name="Miller J."/>
            <person name="Monier A."/>
            <person name="Salamov A."/>
            <person name="Young J."/>
            <person name="Aguilar M."/>
            <person name="Claverie J.M."/>
            <person name="Frickenhaus S."/>
            <person name="Gonzalez K."/>
            <person name="Herman E.K."/>
            <person name="Lin Y.C."/>
            <person name="Napier J."/>
            <person name="Ogata H."/>
            <person name="Sarno A.F."/>
            <person name="Shmutz J."/>
            <person name="Schroeder D."/>
            <person name="de Vargas C."/>
            <person name="Verret F."/>
            <person name="von Dassow P."/>
            <person name="Valentin K."/>
            <person name="Van de Peer Y."/>
            <person name="Wheeler G."/>
            <person name="Dacks J.B."/>
            <person name="Delwiche C.F."/>
            <person name="Dyhrman S.T."/>
            <person name="Glockner G."/>
            <person name="John U."/>
            <person name="Richards T."/>
            <person name="Worden A.Z."/>
            <person name="Zhang X."/>
            <person name="Grigoriev I.V."/>
            <person name="Allen A.E."/>
            <person name="Bidle K."/>
            <person name="Borodovsky M."/>
            <person name="Bowler C."/>
            <person name="Brownlee C."/>
            <person name="Cock J.M."/>
            <person name="Elias M."/>
            <person name="Gladyshev V.N."/>
            <person name="Groth M."/>
            <person name="Guda C."/>
            <person name="Hadaegh A."/>
            <person name="Iglesias-Rodriguez M.D."/>
            <person name="Jenkins J."/>
            <person name="Jones B.M."/>
            <person name="Lawson T."/>
            <person name="Leese F."/>
            <person name="Lindquist E."/>
            <person name="Lobanov A."/>
            <person name="Lomsadze A."/>
            <person name="Malik S.B."/>
            <person name="Marsh M.E."/>
            <person name="Mackinder L."/>
            <person name="Mock T."/>
            <person name="Mueller-Roeber B."/>
            <person name="Pagarete A."/>
            <person name="Parker M."/>
            <person name="Probert I."/>
            <person name="Quesneville H."/>
            <person name="Raines C."/>
            <person name="Rensing S.A."/>
            <person name="Riano-Pachon D.M."/>
            <person name="Richier S."/>
            <person name="Rokitta S."/>
            <person name="Shiraiwa Y."/>
            <person name="Soanes D.M."/>
            <person name="van der Giezen M."/>
            <person name="Wahlund T.M."/>
            <person name="Williams B."/>
            <person name="Wilson W."/>
            <person name="Wolfe G."/>
            <person name="Wurch L.L."/>
        </authorList>
    </citation>
    <scope>NUCLEOTIDE SEQUENCE</scope>
</reference>
<accession>A0A0D3IU00</accession>
<sequence>MEGLQVGIGIHADPAAVSISCRGVPEGGGLAIYEHVPPLEQPTQNVNREYESRAAEAALRETLLRAGRVTRVEYRCNRAAIFVSDQYHESLPFSFARGYAQRRANLTLLFGDRWSSEVVAAGAEQGGTGGGWDLFD</sequence>
<dbReference type="KEGG" id="ehx:EMIHUDRAFT_197265"/>
<dbReference type="Proteomes" id="UP000013827">
    <property type="component" value="Unassembled WGS sequence"/>
</dbReference>
<dbReference type="HOGENOM" id="CLU_1879319_0_0_1"/>
<dbReference type="AlphaFoldDB" id="A0A0D3IU00"/>
<dbReference type="EnsemblProtists" id="EOD14735">
    <property type="protein sequence ID" value="EOD14735"/>
    <property type="gene ID" value="EMIHUDRAFT_197265"/>
</dbReference>